<evidence type="ECO:0000313" key="11">
    <source>
        <dbReference type="Proteomes" id="UP001207930"/>
    </source>
</evidence>
<feature type="transmembrane region" description="Helical" evidence="6">
    <location>
        <begin position="391"/>
        <end position="411"/>
    </location>
</feature>
<dbReference type="InterPro" id="IPR052159">
    <property type="entry name" value="Competence_DNA_uptake"/>
</dbReference>
<evidence type="ECO:0000256" key="5">
    <source>
        <dbReference type="ARBA" id="ARBA00023136"/>
    </source>
</evidence>
<evidence type="ECO:0000256" key="3">
    <source>
        <dbReference type="ARBA" id="ARBA00022692"/>
    </source>
</evidence>
<dbReference type="SUPFAM" id="SSF56281">
    <property type="entry name" value="Metallo-hydrolase/oxidoreductase"/>
    <property type="match status" value="1"/>
</dbReference>
<feature type="domain" description="ComEC/Rec2-related protein" evidence="8">
    <location>
        <begin position="219"/>
        <end position="481"/>
    </location>
</feature>
<feature type="transmembrane region" description="Helical" evidence="6">
    <location>
        <begin position="54"/>
        <end position="74"/>
    </location>
</feature>
<evidence type="ECO:0000256" key="4">
    <source>
        <dbReference type="ARBA" id="ARBA00022989"/>
    </source>
</evidence>
<dbReference type="Pfam" id="PF00753">
    <property type="entry name" value="Lactamase_B"/>
    <property type="match status" value="1"/>
</dbReference>
<reference evidence="10 11" key="1">
    <citation type="submission" date="2022-10" db="EMBL/GenBank/DDBJ databases">
        <title>Luteolibacter flavescens strain MCCC 1K03193, whole genome shotgun sequencing project.</title>
        <authorList>
            <person name="Zhao G."/>
            <person name="Shen L."/>
        </authorList>
    </citation>
    <scope>NUCLEOTIDE SEQUENCE [LARGE SCALE GENOMIC DNA]</scope>
    <source>
        <strain evidence="10 11">MCCC 1K03193</strain>
    </source>
</reference>
<organism evidence="10 11">
    <name type="scientific">Luteolibacter flavescens</name>
    <dbReference type="NCBI Taxonomy" id="1859460"/>
    <lineage>
        <taxon>Bacteria</taxon>
        <taxon>Pseudomonadati</taxon>
        <taxon>Verrucomicrobiota</taxon>
        <taxon>Verrucomicrobiia</taxon>
        <taxon>Verrucomicrobiales</taxon>
        <taxon>Verrucomicrobiaceae</taxon>
        <taxon>Luteolibacter</taxon>
    </lineage>
</organism>
<gene>
    <name evidence="10" type="ORF">OKA04_03960</name>
</gene>
<evidence type="ECO:0000256" key="6">
    <source>
        <dbReference type="SAM" id="Phobius"/>
    </source>
</evidence>
<dbReference type="EMBL" id="JAPDDS010000002">
    <property type="protein sequence ID" value="MCW1883868.1"/>
    <property type="molecule type" value="Genomic_DNA"/>
</dbReference>
<evidence type="ECO:0000259" key="7">
    <source>
        <dbReference type="Pfam" id="PF00753"/>
    </source>
</evidence>
<sequence length="749" mass="80480">MSVTLRHPVERHPLLWTALLAVAAVAVADGHVVVGAGMGVVILAILLHVRRTDVLFTAVACAALAGGLHASRVIPQREAQRMVQAADGVLANVTARVATQPKGTGGGWSALVEIESGGPAGKVWWLGFGPAPGKGALIGARGRFLPFPVRRNPGEFDMAGWLFRQGAWGRFEANGLARTLEPPSWQEQAAARAQAWFRDAVTAGLDPLGQDAAVIRAMVLGEMPQDEDVLIEAYRASGTLHVFSVSGMHVAMVGVIVWWVLKMCRVSRRPAIFVIILAMIGYVWITGAKPPSVRSLVMAGVVLGAFLLRLRPDLLNALGLALVAALIGDGHLIFQVGVQLSFGVVAAIGIAAGLLRKHFEWMETREPYLPRQLYGFWRTVWLRIRQKSASAMGASSAASFGSLPLTFWHFGFASWVSILASPLIGIPVFVLMALALAATALAPFPAVREQVNRINGRVATVCTKMATAFAAIPAGSTTIARGRPGENFLVIYDTGHGGGSACLHDGGTSVLFDTAHRAGFRRTVLPSLRYMALRPQSVVLSHPDAGHLGGTAEAFDALPIRQVLMPVERARSPVFREIEALSQDRGVVTTVGLPQVHYPVSSDAWFEVIHRPDAHNQNVLADERVMVTRLHWRGWRVLFTSDAGLATERAMLRAGGDLQADVIVAGRHSQDDSLGDDFLAAVQPRAIVAGHADFPEAQRVPEDWMAACESRGIRVFHQGHTGAVTLVAEEDGSLVIRGFLDGAELRLRR</sequence>
<dbReference type="InterPro" id="IPR025405">
    <property type="entry name" value="DUF4131"/>
</dbReference>
<dbReference type="Pfam" id="PF13567">
    <property type="entry name" value="DUF4131"/>
    <property type="match status" value="1"/>
</dbReference>
<dbReference type="InterPro" id="IPR001279">
    <property type="entry name" value="Metallo-B-lactamas"/>
</dbReference>
<keyword evidence="2" id="KW-1003">Cell membrane</keyword>
<name>A0ABT3FJW5_9BACT</name>
<dbReference type="Pfam" id="PF03772">
    <property type="entry name" value="Competence"/>
    <property type="match status" value="1"/>
</dbReference>
<evidence type="ECO:0000259" key="9">
    <source>
        <dbReference type="Pfam" id="PF13567"/>
    </source>
</evidence>
<feature type="transmembrane region" description="Helical" evidence="6">
    <location>
        <begin position="270"/>
        <end position="287"/>
    </location>
</feature>
<keyword evidence="5 6" id="KW-0472">Membrane</keyword>
<dbReference type="PANTHER" id="PTHR30619:SF7">
    <property type="entry name" value="BETA-LACTAMASE DOMAIN PROTEIN"/>
    <property type="match status" value="1"/>
</dbReference>
<proteinExistence type="predicted"/>
<feature type="transmembrane region" description="Helical" evidence="6">
    <location>
        <begin position="14"/>
        <end position="47"/>
    </location>
</feature>
<protein>
    <submittedName>
        <fullName evidence="10">ComEC/Rec2 family competence protein</fullName>
    </submittedName>
</protein>
<comment type="subcellular location">
    <subcellularLocation>
        <location evidence="1">Cell membrane</location>
        <topology evidence="1">Multi-pass membrane protein</topology>
    </subcellularLocation>
</comment>
<accession>A0ABT3FJW5</accession>
<feature type="transmembrane region" description="Helical" evidence="6">
    <location>
        <begin position="423"/>
        <end position="447"/>
    </location>
</feature>
<dbReference type="InterPro" id="IPR004477">
    <property type="entry name" value="ComEC_N"/>
</dbReference>
<keyword evidence="4 6" id="KW-1133">Transmembrane helix</keyword>
<dbReference type="Gene3D" id="3.60.15.10">
    <property type="entry name" value="Ribonuclease Z/Hydroxyacylglutathione hydrolase-like"/>
    <property type="match status" value="1"/>
</dbReference>
<keyword evidence="3 6" id="KW-0812">Transmembrane</keyword>
<dbReference type="PANTHER" id="PTHR30619">
    <property type="entry name" value="DNA INTERNALIZATION/COMPETENCE PROTEIN COMEC/REC2"/>
    <property type="match status" value="1"/>
</dbReference>
<feature type="domain" description="Metallo-beta-lactamase" evidence="7">
    <location>
        <begin position="505"/>
        <end position="685"/>
    </location>
</feature>
<comment type="caution">
    <text evidence="10">The sequence shown here is derived from an EMBL/GenBank/DDBJ whole genome shotgun (WGS) entry which is preliminary data.</text>
</comment>
<dbReference type="InterPro" id="IPR036866">
    <property type="entry name" value="RibonucZ/Hydroxyglut_hydro"/>
</dbReference>
<feature type="transmembrane region" description="Helical" evidence="6">
    <location>
        <begin position="240"/>
        <end position="261"/>
    </location>
</feature>
<evidence type="ECO:0000256" key="2">
    <source>
        <dbReference type="ARBA" id="ARBA00022475"/>
    </source>
</evidence>
<feature type="domain" description="DUF4131" evidence="9">
    <location>
        <begin position="32"/>
        <end position="175"/>
    </location>
</feature>
<evidence type="ECO:0000259" key="8">
    <source>
        <dbReference type="Pfam" id="PF03772"/>
    </source>
</evidence>
<dbReference type="NCBIfam" id="TIGR00360">
    <property type="entry name" value="ComEC_N-term"/>
    <property type="match status" value="1"/>
</dbReference>
<feature type="transmembrane region" description="Helical" evidence="6">
    <location>
        <begin position="340"/>
        <end position="356"/>
    </location>
</feature>
<evidence type="ECO:0000256" key="1">
    <source>
        <dbReference type="ARBA" id="ARBA00004651"/>
    </source>
</evidence>
<evidence type="ECO:0000313" key="10">
    <source>
        <dbReference type="EMBL" id="MCW1883868.1"/>
    </source>
</evidence>
<keyword evidence="11" id="KW-1185">Reference proteome</keyword>
<dbReference type="RefSeq" id="WP_264499829.1">
    <property type="nucleotide sequence ID" value="NZ_JAPDDS010000002.1"/>
</dbReference>
<dbReference type="Proteomes" id="UP001207930">
    <property type="component" value="Unassembled WGS sequence"/>
</dbReference>